<evidence type="ECO:0000256" key="1">
    <source>
        <dbReference type="ARBA" id="ARBA00004496"/>
    </source>
</evidence>
<dbReference type="EMBL" id="JAKJXP020000015">
    <property type="protein sequence ID" value="KAK7755068.1"/>
    <property type="molecule type" value="Genomic_DNA"/>
</dbReference>
<dbReference type="Pfam" id="PF25789">
    <property type="entry name" value="TPR_NAA35"/>
    <property type="match status" value="1"/>
</dbReference>
<evidence type="ECO:0000259" key="5">
    <source>
        <dbReference type="Pfam" id="PF04112"/>
    </source>
</evidence>
<evidence type="ECO:0000259" key="6">
    <source>
        <dbReference type="Pfam" id="PF25789"/>
    </source>
</evidence>
<feature type="domain" description="NAA35-like TPR repeats" evidence="6">
    <location>
        <begin position="336"/>
        <end position="752"/>
    </location>
</feature>
<feature type="domain" description="NAA35-like N-terminal" evidence="5">
    <location>
        <begin position="34"/>
        <end position="173"/>
    </location>
</feature>
<keyword evidence="3" id="KW-0963">Cytoplasm</keyword>
<comment type="similarity">
    <text evidence="2">Belongs to the MAK10 family.</text>
</comment>
<proteinExistence type="inferred from homology"/>
<evidence type="ECO:0000313" key="8">
    <source>
        <dbReference type="Proteomes" id="UP001320420"/>
    </source>
</evidence>
<dbReference type="GO" id="GO:0031417">
    <property type="term" value="C:NatC complex"/>
    <property type="evidence" value="ECO:0007669"/>
    <property type="project" value="InterPro"/>
</dbReference>
<feature type="compositionally biased region" description="Basic and acidic residues" evidence="4">
    <location>
        <begin position="764"/>
        <end position="788"/>
    </location>
</feature>
<comment type="caution">
    <text evidence="7">The sequence shown here is derived from an EMBL/GenBank/DDBJ whole genome shotgun (WGS) entry which is preliminary data.</text>
</comment>
<organism evidence="7 8">
    <name type="scientific">Diatrype stigma</name>
    <dbReference type="NCBI Taxonomy" id="117547"/>
    <lineage>
        <taxon>Eukaryota</taxon>
        <taxon>Fungi</taxon>
        <taxon>Dikarya</taxon>
        <taxon>Ascomycota</taxon>
        <taxon>Pezizomycotina</taxon>
        <taxon>Sordariomycetes</taxon>
        <taxon>Xylariomycetidae</taxon>
        <taxon>Xylariales</taxon>
        <taxon>Diatrypaceae</taxon>
        <taxon>Diatrype</taxon>
    </lineage>
</organism>
<keyword evidence="8" id="KW-1185">Reference proteome</keyword>
<protein>
    <submittedName>
        <fullName evidence="7">N-alpha-acetyltransferase, non-catalitic subunit</fullName>
    </submittedName>
</protein>
<evidence type="ECO:0000256" key="2">
    <source>
        <dbReference type="ARBA" id="ARBA00006289"/>
    </source>
</evidence>
<dbReference type="InterPro" id="IPR007244">
    <property type="entry name" value="Naa35_N"/>
</dbReference>
<gene>
    <name evidence="7" type="primary">MAK10</name>
    <name evidence="7" type="ORF">SLS62_002883</name>
</gene>
<dbReference type="Pfam" id="PF04112">
    <property type="entry name" value="Mak10"/>
    <property type="match status" value="1"/>
</dbReference>
<dbReference type="InterPro" id="IPR057983">
    <property type="entry name" value="NAA35-like_N"/>
</dbReference>
<dbReference type="AlphaFoldDB" id="A0AAN9UVM8"/>
<dbReference type="PANTHER" id="PTHR21373:SF0">
    <property type="entry name" value="N-ALPHA-ACETYLTRANSFERASE 35, NATC AUXILIARY SUBUNIT"/>
    <property type="match status" value="1"/>
</dbReference>
<dbReference type="PANTHER" id="PTHR21373">
    <property type="entry name" value="GLUCOSE REPRESSIBLE PROTEIN MAK10"/>
    <property type="match status" value="1"/>
</dbReference>
<evidence type="ECO:0000313" key="7">
    <source>
        <dbReference type="EMBL" id="KAK7755068.1"/>
    </source>
</evidence>
<reference evidence="7 8" key="1">
    <citation type="submission" date="2024-02" db="EMBL/GenBank/DDBJ databases">
        <title>De novo assembly and annotation of 12 fungi associated with fruit tree decline syndrome in Ontario, Canada.</title>
        <authorList>
            <person name="Sulman M."/>
            <person name="Ellouze W."/>
            <person name="Ilyukhin E."/>
        </authorList>
    </citation>
    <scope>NUCLEOTIDE SEQUENCE [LARGE SCALE GENOMIC DNA]</scope>
    <source>
        <strain evidence="7 8">M11/M66-122</strain>
    </source>
</reference>
<accession>A0AAN9UVM8</accession>
<dbReference type="Proteomes" id="UP001320420">
    <property type="component" value="Unassembled WGS sequence"/>
</dbReference>
<feature type="region of interest" description="Disordered" evidence="4">
    <location>
        <begin position="759"/>
        <end position="803"/>
    </location>
</feature>
<sequence length="831" mass="93072">MQNYSPPPPHVTHPGIVARDITKEFTSAVNKLAPGELIKDDHFTLFEAVSALEIMDPKMDSGFLAEGETLDEEYDVGRDLLPEEILGIIDQLLCLEMAWHLGYPLSQTLLTSVYIEALLNPTPTNITEANFVRDPKLWDKQPKLLFVLRAYCVGLIKTCHYVNEIVKEELCYEVSISHPTSRPYPLRSQADRAQEEDFVMNTYDRSLLAEIQEEPIFDLLQSARSDLRAIRNDVGEDITTALDLRLELRIAFLRAIDLMALRNANPDSLKTPWIEMQGLIGIISEQHSLGKPVPEAFSTKLQRHLASTMPPRPIVQTSFEESCRHFEQMFRDGIDITEVLKYSDPQSLLTFVATFQARKPQPIVFIRILLQSLVLKDMVIVGSYTPRQIIDNDLSLTVLPCGRQLDPSFDSIEVPTDPRHQVSAQMELFRHRVTEAYFDLFRIFCQNRCRVRRTLCHSIHEWDMLQADVEEVDQLLQVALEDDDAPLLQGERGAGDNIGYRLPLSSWAYLYKLRQMEWIVQLGFELALYQPDELASMYWYLNYLAKTRAQHGDRIKAFTTRSLNQARQVQAQAAAGPGVGPGGASSGGYTAAKDREYMRSLAYIRATMLDAACTWEFADGLCCLYTGLQRVGLLDHLLRPSPSSSSSHPPPYSDDEHRYRIRTRPFAAIGLPQLPTFAESSRATAQPGTALPDLLAYAEGAVAGARKGYEALTRMSDQQAFCVRAHGRWLADVRACLRAAIAANVAVAALRRAVAEAAGGEGEEAGKDEDGVKDNQDHLGEEKKDQKRGSGSGSGSGLNLRDKFRVEIPGPGQGYHDWWIVPKLIPLTTAT</sequence>
<comment type="subcellular location">
    <subcellularLocation>
        <location evidence="1">Cytoplasm</location>
    </subcellularLocation>
</comment>
<name>A0AAN9UVM8_9PEZI</name>
<dbReference type="InterPro" id="IPR057982">
    <property type="entry name" value="TPR_NAA35"/>
</dbReference>
<evidence type="ECO:0000256" key="3">
    <source>
        <dbReference type="ARBA" id="ARBA00022490"/>
    </source>
</evidence>
<evidence type="ECO:0000256" key="4">
    <source>
        <dbReference type="SAM" id="MobiDB-lite"/>
    </source>
</evidence>